<feature type="region of interest" description="Disordered" evidence="2">
    <location>
        <begin position="102"/>
        <end position="160"/>
    </location>
</feature>
<evidence type="ECO:0000313" key="5">
    <source>
        <dbReference type="Proteomes" id="UP000433883"/>
    </source>
</evidence>
<feature type="region of interest" description="Disordered" evidence="2">
    <location>
        <begin position="379"/>
        <end position="522"/>
    </location>
</feature>
<feature type="compositionally biased region" description="Polar residues" evidence="2">
    <location>
        <begin position="509"/>
        <end position="522"/>
    </location>
</feature>
<feature type="compositionally biased region" description="Basic and acidic residues" evidence="2">
    <location>
        <begin position="488"/>
        <end position="508"/>
    </location>
</feature>
<organism evidence="3 5">
    <name type="scientific">Venturia inaequalis</name>
    <name type="common">Apple scab fungus</name>
    <dbReference type="NCBI Taxonomy" id="5025"/>
    <lineage>
        <taxon>Eukaryota</taxon>
        <taxon>Fungi</taxon>
        <taxon>Dikarya</taxon>
        <taxon>Ascomycota</taxon>
        <taxon>Pezizomycotina</taxon>
        <taxon>Dothideomycetes</taxon>
        <taxon>Pleosporomycetidae</taxon>
        <taxon>Venturiales</taxon>
        <taxon>Venturiaceae</taxon>
        <taxon>Venturia</taxon>
    </lineage>
</organism>
<dbReference type="Proteomes" id="UP000490939">
    <property type="component" value="Unassembled WGS sequence"/>
</dbReference>
<evidence type="ECO:0000313" key="4">
    <source>
        <dbReference type="EMBL" id="KAE9994181.1"/>
    </source>
</evidence>
<protein>
    <submittedName>
        <fullName evidence="3">Uncharacterized protein</fullName>
    </submittedName>
</protein>
<sequence length="667" mass="74933">MDGYIRGLKREAEQMLTEVDEAKERGRRELDDIDHQIIELVRKKDEQKAKIDKKVRALKEQADTKMDMYHKMAGTTPSHRRIEKLAALTPVVAPVKEPLFSEASETEAEAEEDAAYYPSKAAKKRDLVNSPEHDHEHDTPRKAIRRDVKSESAASGPIHSSGYPINIENYPIIVQHPKDKNVWIQIFCPICKGNMRGDGRWFKGVMGAKRHIRLAHKAISTMTTNKVLFGAHEVDRLIERRFTLSELDDLRNGRIPAPVARQGTSEILDDSFDQKDDIMVAYIQFPKYPVIIRRADGEWVELRCPDCNGNCVNGKYFDGVDAFRKHLERDHGHAIPFDENPAEWVVQQCEARKFTEDECMALLEDREDADPPEKINIEVAAADDDDDEGGELSREESFEDDAVTKPRSQKRHARSTRDMFEEDSDDLSEHTPKRAKREIVSNGRQNQTMTLSYPSRTATSPLSSRTTKDFHRSQYDTPALEDGPSTAQEHRPSVAQEHHPSVAQEHRPSTAQQDLPSTTLENQQTKDIAINTVARRSVGVKTLSDCCPCTLEGHECLNEKCTKAKVCMQLDHSKDCLPGATHAFTPQSSPFFPPIITFSCATTELKYPLTSLGNAVNQLCVVNTFWVPVPNKKPPGALGAVVADAESSMDSMRESGIAVAITEAMDE</sequence>
<keyword evidence="6" id="KW-1185">Reference proteome</keyword>
<dbReference type="AlphaFoldDB" id="A0A8H3UXX8"/>
<name>A0A8H3UXX8_VENIN</name>
<feature type="coiled-coil region" evidence="1">
    <location>
        <begin position="5"/>
        <end position="61"/>
    </location>
</feature>
<dbReference type="EMBL" id="WNWQ01000108">
    <property type="protein sequence ID" value="KAE9978601.1"/>
    <property type="molecule type" value="Genomic_DNA"/>
</dbReference>
<feature type="compositionally biased region" description="Polar residues" evidence="2">
    <location>
        <begin position="442"/>
        <end position="465"/>
    </location>
</feature>
<evidence type="ECO:0000256" key="1">
    <source>
        <dbReference type="SAM" id="Coils"/>
    </source>
</evidence>
<dbReference type="OrthoDB" id="3864188at2759"/>
<gene>
    <name evidence="3" type="ORF">BLS_000448</name>
    <name evidence="4" type="ORF">EG327_000888</name>
</gene>
<keyword evidence="1" id="KW-0175">Coiled coil</keyword>
<evidence type="ECO:0000256" key="2">
    <source>
        <dbReference type="SAM" id="MobiDB-lite"/>
    </source>
</evidence>
<dbReference type="EMBL" id="WNWR01000012">
    <property type="protein sequence ID" value="KAE9994181.1"/>
    <property type="molecule type" value="Genomic_DNA"/>
</dbReference>
<dbReference type="Proteomes" id="UP000433883">
    <property type="component" value="Unassembled WGS sequence"/>
</dbReference>
<evidence type="ECO:0000313" key="3">
    <source>
        <dbReference type="EMBL" id="KAE9978601.1"/>
    </source>
</evidence>
<comment type="caution">
    <text evidence="3">The sequence shown here is derived from an EMBL/GenBank/DDBJ whole genome shotgun (WGS) entry which is preliminary data.</text>
</comment>
<evidence type="ECO:0000313" key="6">
    <source>
        <dbReference type="Proteomes" id="UP000490939"/>
    </source>
</evidence>
<feature type="compositionally biased region" description="Acidic residues" evidence="2">
    <location>
        <begin position="104"/>
        <end position="114"/>
    </location>
</feature>
<accession>A0A8H3UXX8</accession>
<feature type="compositionally biased region" description="Basic and acidic residues" evidence="2">
    <location>
        <begin position="124"/>
        <end position="150"/>
    </location>
</feature>
<proteinExistence type="predicted"/>
<reference evidence="3 5" key="1">
    <citation type="submission" date="2019-11" db="EMBL/GenBank/DDBJ databases">
        <title>Venturia inaequalis Genome Resource.</title>
        <authorList>
            <person name="Lichtner F.J."/>
        </authorList>
    </citation>
    <scope>NUCLEOTIDE SEQUENCE [LARGE SCALE GENOMIC DNA]</scope>
    <source>
        <strain evidence="3">Bline_iso_100314</strain>
        <strain evidence="4 6">DMI_063113</strain>
    </source>
</reference>
<feature type="compositionally biased region" description="Acidic residues" evidence="2">
    <location>
        <begin position="381"/>
        <end position="390"/>
    </location>
</feature>